<comment type="function">
    <text evidence="9">Essential subunit of the Sec protein translocation channel SecYEG. Clamps together the 2 halves of SecY. May contact the channel plug during translocation.</text>
</comment>
<dbReference type="PANTHER" id="PTHR33910">
    <property type="entry name" value="PROTEIN TRANSLOCASE SUBUNIT SECE"/>
    <property type="match status" value="1"/>
</dbReference>
<dbReference type="AlphaFoldDB" id="A0A0G0YUH3"/>
<evidence type="ECO:0000256" key="6">
    <source>
        <dbReference type="ARBA" id="ARBA00022989"/>
    </source>
</evidence>
<dbReference type="InterPro" id="IPR038379">
    <property type="entry name" value="SecE_sf"/>
</dbReference>
<dbReference type="GO" id="GO:0043952">
    <property type="term" value="P:protein transport by the Sec complex"/>
    <property type="evidence" value="ECO:0007669"/>
    <property type="project" value="UniProtKB-UniRule"/>
</dbReference>
<comment type="similarity">
    <text evidence="9">Belongs to the SecE/SEC61-gamma family.</text>
</comment>
<dbReference type="GO" id="GO:0008320">
    <property type="term" value="F:protein transmembrane transporter activity"/>
    <property type="evidence" value="ECO:0007669"/>
    <property type="project" value="UniProtKB-UniRule"/>
</dbReference>
<dbReference type="GO" id="GO:0006605">
    <property type="term" value="P:protein targeting"/>
    <property type="evidence" value="ECO:0007669"/>
    <property type="project" value="UniProtKB-UniRule"/>
</dbReference>
<keyword evidence="5 9" id="KW-0653">Protein transport</keyword>
<dbReference type="InterPro" id="IPR001901">
    <property type="entry name" value="Translocase_SecE/Sec61-g"/>
</dbReference>
<accession>A0A0G0YUH3</accession>
<evidence type="ECO:0000256" key="5">
    <source>
        <dbReference type="ARBA" id="ARBA00022927"/>
    </source>
</evidence>
<dbReference type="GO" id="GO:0009306">
    <property type="term" value="P:protein secretion"/>
    <property type="evidence" value="ECO:0007669"/>
    <property type="project" value="UniProtKB-UniRule"/>
</dbReference>
<dbReference type="NCBIfam" id="TIGR00964">
    <property type="entry name" value="secE_bact"/>
    <property type="match status" value="1"/>
</dbReference>
<evidence type="ECO:0000313" key="10">
    <source>
        <dbReference type="EMBL" id="KKS04098.1"/>
    </source>
</evidence>
<proteinExistence type="inferred from homology"/>
<gene>
    <name evidence="9" type="primary">secE</name>
    <name evidence="10" type="ORF">UU56_C0010G0029</name>
</gene>
<sequence>MAFNPLTYLKESKAEFTKVIWPTRAETVRLTLVVIIVSIIIGAYIAGLDAIFTKITETFIK</sequence>
<dbReference type="GO" id="GO:0005886">
    <property type="term" value="C:plasma membrane"/>
    <property type="evidence" value="ECO:0007669"/>
    <property type="project" value="UniProtKB-SubCell"/>
</dbReference>
<evidence type="ECO:0000313" key="11">
    <source>
        <dbReference type="Proteomes" id="UP000034493"/>
    </source>
</evidence>
<name>A0A0G0YUH3_9BACT</name>
<evidence type="ECO:0000256" key="2">
    <source>
        <dbReference type="ARBA" id="ARBA00022448"/>
    </source>
</evidence>
<comment type="caution">
    <text evidence="10">The sequence shown here is derived from an EMBL/GenBank/DDBJ whole genome shotgun (WGS) entry which is preliminary data.</text>
</comment>
<feature type="transmembrane region" description="Helical" evidence="9">
    <location>
        <begin position="30"/>
        <end position="52"/>
    </location>
</feature>
<reference evidence="10 11" key="1">
    <citation type="journal article" date="2015" name="Nature">
        <title>rRNA introns, odd ribosomes, and small enigmatic genomes across a large radiation of phyla.</title>
        <authorList>
            <person name="Brown C.T."/>
            <person name="Hug L.A."/>
            <person name="Thomas B.C."/>
            <person name="Sharon I."/>
            <person name="Castelle C.J."/>
            <person name="Singh A."/>
            <person name="Wilkins M.J."/>
            <person name="Williams K.H."/>
            <person name="Banfield J.F."/>
        </authorList>
    </citation>
    <scope>NUCLEOTIDE SEQUENCE [LARGE SCALE GENOMIC DNA]</scope>
</reference>
<evidence type="ECO:0000256" key="1">
    <source>
        <dbReference type="ARBA" id="ARBA00004370"/>
    </source>
</evidence>
<dbReference type="HAMAP" id="MF_00422">
    <property type="entry name" value="SecE"/>
    <property type="match status" value="1"/>
</dbReference>
<keyword evidence="3 9" id="KW-1003">Cell membrane</keyword>
<evidence type="ECO:0000256" key="9">
    <source>
        <dbReference type="HAMAP-Rule" id="MF_00422"/>
    </source>
</evidence>
<dbReference type="PANTHER" id="PTHR33910:SF1">
    <property type="entry name" value="PROTEIN TRANSLOCASE SUBUNIT SECE"/>
    <property type="match status" value="1"/>
</dbReference>
<comment type="subunit">
    <text evidence="9">Component of the Sec protein translocase complex. Heterotrimer consisting of SecY, SecE and SecG subunits. The heterotrimers can form oligomers, although 1 heterotrimer is thought to be able to translocate proteins. Interacts with the ribosome. Interacts with SecDF, and other proteins may be involved. Interacts with SecA.</text>
</comment>
<dbReference type="PROSITE" id="PS01067">
    <property type="entry name" value="SECE_SEC61G"/>
    <property type="match status" value="1"/>
</dbReference>
<dbReference type="Proteomes" id="UP000034493">
    <property type="component" value="Unassembled WGS sequence"/>
</dbReference>
<comment type="subcellular location">
    <subcellularLocation>
        <location evidence="9">Cell membrane</location>
        <topology evidence="9">Single-pass membrane protein</topology>
    </subcellularLocation>
    <subcellularLocation>
        <location evidence="1">Membrane</location>
    </subcellularLocation>
</comment>
<dbReference type="Gene3D" id="1.20.5.1030">
    <property type="entry name" value="Preprotein translocase secy subunit"/>
    <property type="match status" value="1"/>
</dbReference>
<dbReference type="InterPro" id="IPR005807">
    <property type="entry name" value="SecE_bac"/>
</dbReference>
<keyword evidence="2 9" id="KW-0813">Transport</keyword>
<keyword evidence="4 9" id="KW-0812">Transmembrane</keyword>
<dbReference type="EMBL" id="LCBC01000010">
    <property type="protein sequence ID" value="KKS04098.1"/>
    <property type="molecule type" value="Genomic_DNA"/>
</dbReference>
<evidence type="ECO:0000256" key="7">
    <source>
        <dbReference type="ARBA" id="ARBA00023010"/>
    </source>
</evidence>
<keyword evidence="6 9" id="KW-1133">Transmembrane helix</keyword>
<organism evidence="10 11">
    <name type="scientific">Candidatus Curtissbacteria bacterium GW2011_GWA2_41_24</name>
    <dbReference type="NCBI Taxonomy" id="1618411"/>
    <lineage>
        <taxon>Bacteria</taxon>
        <taxon>Candidatus Curtissiibacteriota</taxon>
    </lineage>
</organism>
<evidence type="ECO:0000256" key="3">
    <source>
        <dbReference type="ARBA" id="ARBA00022475"/>
    </source>
</evidence>
<evidence type="ECO:0000256" key="4">
    <source>
        <dbReference type="ARBA" id="ARBA00022692"/>
    </source>
</evidence>
<keyword evidence="7 9" id="KW-0811">Translocation</keyword>
<protein>
    <recommendedName>
        <fullName evidence="9">Protein translocase subunit SecE</fullName>
    </recommendedName>
</protein>
<keyword evidence="8 9" id="KW-0472">Membrane</keyword>
<dbReference type="Pfam" id="PF00584">
    <property type="entry name" value="SecE"/>
    <property type="match status" value="1"/>
</dbReference>
<dbReference type="GO" id="GO:0065002">
    <property type="term" value="P:intracellular protein transmembrane transport"/>
    <property type="evidence" value="ECO:0007669"/>
    <property type="project" value="UniProtKB-UniRule"/>
</dbReference>
<evidence type="ECO:0000256" key="8">
    <source>
        <dbReference type="ARBA" id="ARBA00023136"/>
    </source>
</evidence>